<feature type="compositionally biased region" description="Basic and acidic residues" evidence="1">
    <location>
        <begin position="375"/>
        <end position="406"/>
    </location>
</feature>
<proteinExistence type="predicted"/>
<evidence type="ECO:0000256" key="1">
    <source>
        <dbReference type="SAM" id="MobiDB-lite"/>
    </source>
</evidence>
<evidence type="ECO:0000313" key="2">
    <source>
        <dbReference type="EMBL" id="CDZ97851.1"/>
    </source>
</evidence>
<feature type="region of interest" description="Disordered" evidence="1">
    <location>
        <begin position="246"/>
        <end position="306"/>
    </location>
</feature>
<feature type="region of interest" description="Disordered" evidence="1">
    <location>
        <begin position="338"/>
        <end position="420"/>
    </location>
</feature>
<organism evidence="2">
    <name type="scientific">Phaffia rhodozyma</name>
    <name type="common">Yeast</name>
    <name type="synonym">Xanthophyllomyces dendrorhous</name>
    <dbReference type="NCBI Taxonomy" id="264483"/>
    <lineage>
        <taxon>Eukaryota</taxon>
        <taxon>Fungi</taxon>
        <taxon>Dikarya</taxon>
        <taxon>Basidiomycota</taxon>
        <taxon>Agaricomycotina</taxon>
        <taxon>Tremellomycetes</taxon>
        <taxon>Cystofilobasidiales</taxon>
        <taxon>Mrakiaceae</taxon>
        <taxon>Phaffia</taxon>
    </lineage>
</organism>
<dbReference type="AlphaFoldDB" id="A0A0F7SG64"/>
<reference evidence="2" key="1">
    <citation type="submission" date="2014-08" db="EMBL/GenBank/DDBJ databases">
        <authorList>
            <person name="Sharma Rahul"/>
            <person name="Thines Marco"/>
        </authorList>
    </citation>
    <scope>NUCLEOTIDE SEQUENCE</scope>
</reference>
<sequence>MSLPPSPDRTSHAISRSTKDIARIRGTLGDTVYLIESFTESLNQTARDNRLQRDQVKELIGSWRQEMNTVCQSTNATAKSMETLEDKTRQTNERLLAIESSMARLQASQEELQKSLNSQVDQLHLTSTALQAIVSRLSSPSVSSPAPLHRETGSFPPSLPPVHVHIPMDTICDKLSSQLERLYAHPSSTFSSAFLTPTPAISSHDQSFPAGVVRPLKRPSLRDDPPISVSASVLESRFLSRKRVRGDSAEVEIAPEPRNNVNSVDPGSPPQTENLSRTMVDIPVSADYKPSSSQPPIYTNTDVDNDVDVDVVPPSDDEMEPKIQDEVEVEGSIEQPRCVSPSLTAPSIDPTNKVDDGSGGIDYSQRLQLQRQQHHQQDVKKEITEPTMRRDDVFVERRKEPRETRPNKRTLLQPLSSSTDTAHTDLHPILKWVYLVWSMYK</sequence>
<dbReference type="EMBL" id="LN483249">
    <property type="protein sequence ID" value="CDZ97851.1"/>
    <property type="molecule type" value="Genomic_DNA"/>
</dbReference>
<accession>A0A0F7SG64</accession>
<feature type="compositionally biased region" description="Polar residues" evidence="1">
    <location>
        <begin position="259"/>
        <end position="277"/>
    </location>
</feature>
<name>A0A0F7SG64_PHARH</name>
<protein>
    <submittedName>
        <fullName evidence="2">Uncharacterized protein</fullName>
    </submittedName>
</protein>